<dbReference type="RefSeq" id="WP_343796091.1">
    <property type="nucleotide sequence ID" value="NZ_BAAADJ010000004.1"/>
</dbReference>
<dbReference type="Proteomes" id="UP001500782">
    <property type="component" value="Unassembled WGS sequence"/>
</dbReference>
<dbReference type="Gene3D" id="3.20.20.120">
    <property type="entry name" value="Enolase-like C-terminal domain"/>
    <property type="match status" value="1"/>
</dbReference>
<evidence type="ECO:0000313" key="5">
    <source>
        <dbReference type="EMBL" id="GAA0317651.1"/>
    </source>
</evidence>
<comment type="caution">
    <text evidence="5">The sequence shown here is derived from an EMBL/GenBank/DDBJ whole genome shotgun (WGS) entry which is preliminary data.</text>
</comment>
<dbReference type="InterPro" id="IPR029065">
    <property type="entry name" value="Enolase_C-like"/>
</dbReference>
<dbReference type="InterPro" id="IPR036849">
    <property type="entry name" value="Enolase-like_C_sf"/>
</dbReference>
<evidence type="ECO:0000256" key="3">
    <source>
        <dbReference type="ARBA" id="ARBA00023235"/>
    </source>
</evidence>
<sequence>MKIVQIEATCISLPLNTDLNISGGKYNRADRVYVKITTDQGIYGWGEAAPIPQYAEETMESVKFIIDKYLAPLLIGQDPMNLAQIHEQMKVIKGNNFAKAAIDFACYDISGKALGVPVYTLLGGKYRDKVAIGQSIGIKSIDHAVEEAHKYAEEGFQSIKIKIGIDPDHDVKTVGAIRERLPDIPIRVDANQGYRLEQAIHALSRMEEYNLLLIEQPVPKWDLDGMAELCRLLRTPILADESLYTIHDAVQLIKHKAADIFNIKIMKPGGLYPSLKIAGMAEAAGIPLSIGSMIEAGVGTAAGAHFAAAVKYLEYPSDIKGPTLYSDDVLQEPVRIEKGFTYVPDGPGLGVEVDQEKINHYKVDL</sequence>
<name>A0ABN0VUI1_9BACI</name>
<evidence type="ECO:0000256" key="2">
    <source>
        <dbReference type="ARBA" id="ARBA00022723"/>
    </source>
</evidence>
<accession>A0ABN0VUI1</accession>
<keyword evidence="3" id="KW-0413">Isomerase</keyword>
<dbReference type="SFLD" id="SFLDG00180">
    <property type="entry name" value="muconate_cycloisomerase"/>
    <property type="match status" value="1"/>
</dbReference>
<reference evidence="5 6" key="1">
    <citation type="journal article" date="2019" name="Int. J. Syst. Evol. Microbiol.">
        <title>The Global Catalogue of Microorganisms (GCM) 10K type strain sequencing project: providing services to taxonomists for standard genome sequencing and annotation.</title>
        <authorList>
            <consortium name="The Broad Institute Genomics Platform"/>
            <consortium name="The Broad Institute Genome Sequencing Center for Infectious Disease"/>
            <person name="Wu L."/>
            <person name="Ma J."/>
        </authorList>
    </citation>
    <scope>NUCLEOTIDE SEQUENCE [LARGE SCALE GENOMIC DNA]</scope>
    <source>
        <strain evidence="5 6">JCM 9731</strain>
    </source>
</reference>
<evidence type="ECO:0000256" key="1">
    <source>
        <dbReference type="ARBA" id="ARBA00008031"/>
    </source>
</evidence>
<dbReference type="SUPFAM" id="SSF54826">
    <property type="entry name" value="Enolase N-terminal domain-like"/>
    <property type="match status" value="1"/>
</dbReference>
<evidence type="ECO:0000313" key="6">
    <source>
        <dbReference type="Proteomes" id="UP001500782"/>
    </source>
</evidence>
<dbReference type="PANTHER" id="PTHR48073">
    <property type="entry name" value="O-SUCCINYLBENZOATE SYNTHASE-RELATED"/>
    <property type="match status" value="1"/>
</dbReference>
<dbReference type="Pfam" id="PF13378">
    <property type="entry name" value="MR_MLE_C"/>
    <property type="match status" value="1"/>
</dbReference>
<organism evidence="5 6">
    <name type="scientific">Bacillus carboniphilus</name>
    <dbReference type="NCBI Taxonomy" id="86663"/>
    <lineage>
        <taxon>Bacteria</taxon>
        <taxon>Bacillati</taxon>
        <taxon>Bacillota</taxon>
        <taxon>Bacilli</taxon>
        <taxon>Bacillales</taxon>
        <taxon>Bacillaceae</taxon>
        <taxon>Bacillus</taxon>
    </lineage>
</organism>
<dbReference type="PROSITE" id="PS00909">
    <property type="entry name" value="MR_MLE_2"/>
    <property type="match status" value="1"/>
</dbReference>
<dbReference type="SFLD" id="SFLDS00001">
    <property type="entry name" value="Enolase"/>
    <property type="match status" value="1"/>
</dbReference>
<dbReference type="InterPro" id="IPR018110">
    <property type="entry name" value="Mandel_Rmase/mucon_lact_enz_CS"/>
</dbReference>
<proteinExistence type="inferred from homology"/>
<dbReference type="Pfam" id="PF02746">
    <property type="entry name" value="MR_MLE_N"/>
    <property type="match status" value="1"/>
</dbReference>
<protein>
    <submittedName>
        <fullName evidence="5">Dipeptide epimerase</fullName>
    </submittedName>
</protein>
<gene>
    <name evidence="5" type="ORF">GCM10008967_05260</name>
</gene>
<dbReference type="EMBL" id="BAAADJ010000004">
    <property type="protein sequence ID" value="GAA0317651.1"/>
    <property type="molecule type" value="Genomic_DNA"/>
</dbReference>
<keyword evidence="6" id="KW-1185">Reference proteome</keyword>
<dbReference type="InterPro" id="IPR013342">
    <property type="entry name" value="Mandelate_racemase_C"/>
</dbReference>
<feature type="domain" description="Mandelate racemase/muconate lactonizing enzyme C-terminal" evidence="4">
    <location>
        <begin position="141"/>
        <end position="236"/>
    </location>
</feature>
<dbReference type="Gene3D" id="3.30.390.10">
    <property type="entry name" value="Enolase-like, N-terminal domain"/>
    <property type="match status" value="1"/>
</dbReference>
<comment type="similarity">
    <text evidence="1">Belongs to the mandelate racemase/muconate lactonizing enzyme family.</text>
</comment>
<keyword evidence="2" id="KW-0479">Metal-binding</keyword>
<dbReference type="SUPFAM" id="SSF51604">
    <property type="entry name" value="Enolase C-terminal domain-like"/>
    <property type="match status" value="1"/>
</dbReference>
<dbReference type="SFLD" id="SFLDF00009">
    <property type="entry name" value="o-succinylbenzoate_synthase"/>
    <property type="match status" value="1"/>
</dbReference>
<evidence type="ECO:0000259" key="4">
    <source>
        <dbReference type="SMART" id="SM00922"/>
    </source>
</evidence>
<dbReference type="InterPro" id="IPR029017">
    <property type="entry name" value="Enolase-like_N"/>
</dbReference>
<dbReference type="PANTHER" id="PTHR48073:SF2">
    <property type="entry name" value="O-SUCCINYLBENZOATE SYNTHASE"/>
    <property type="match status" value="1"/>
</dbReference>
<dbReference type="SMART" id="SM00922">
    <property type="entry name" value="MR_MLE"/>
    <property type="match status" value="1"/>
</dbReference>
<dbReference type="InterPro" id="IPR013341">
    <property type="entry name" value="Mandelate_racemase_N_dom"/>
</dbReference>